<dbReference type="InterPro" id="IPR028871">
    <property type="entry name" value="BlueCu_1_BS"/>
</dbReference>
<dbReference type="NCBIfam" id="TIGR02695">
    <property type="entry name" value="azurin"/>
    <property type="match status" value="1"/>
</dbReference>
<dbReference type="CDD" id="cd13922">
    <property type="entry name" value="Azurin"/>
    <property type="match status" value="1"/>
</dbReference>
<gene>
    <name evidence="7" type="primary">azu</name>
    <name evidence="7" type="ORF">DX912_00115</name>
</gene>
<comment type="caution">
    <text evidence="7">The sequence shown here is derived from an EMBL/GenBank/DDBJ whole genome shotgun (WGS) entry which is preliminary data.</text>
</comment>
<dbReference type="Pfam" id="PF00127">
    <property type="entry name" value="Copper-bind"/>
    <property type="match status" value="1"/>
</dbReference>
<keyword evidence="5" id="KW-0732">Signal</keyword>
<proteinExistence type="predicted"/>
<evidence type="ECO:0000313" key="8">
    <source>
        <dbReference type="Proteomes" id="UP000256829"/>
    </source>
</evidence>
<feature type="domain" description="Blue (type 1) copper" evidence="6">
    <location>
        <begin position="24"/>
        <end position="149"/>
    </location>
</feature>
<keyword evidence="4 5" id="KW-0186">Copper</keyword>
<comment type="function">
    <text evidence="5">Transfers electrons from cytochrome c551 to cytochrome oxidase.</text>
</comment>
<evidence type="ECO:0000256" key="5">
    <source>
        <dbReference type="RuleBase" id="RU363017"/>
    </source>
</evidence>
<evidence type="ECO:0000313" key="7">
    <source>
        <dbReference type="EMBL" id="RDY69220.1"/>
    </source>
</evidence>
<keyword evidence="5" id="KW-0574">Periplasm</keyword>
<evidence type="ECO:0000256" key="1">
    <source>
        <dbReference type="ARBA" id="ARBA00022448"/>
    </source>
</evidence>
<dbReference type="Gene3D" id="2.60.40.420">
    <property type="entry name" value="Cupredoxins - blue copper proteins"/>
    <property type="match status" value="1"/>
</dbReference>
<organism evidence="7 8">
    <name type="scientific">Lysobacter soli</name>
    <dbReference type="NCBI Taxonomy" id="453783"/>
    <lineage>
        <taxon>Bacteria</taxon>
        <taxon>Pseudomonadati</taxon>
        <taxon>Pseudomonadota</taxon>
        <taxon>Gammaproteobacteria</taxon>
        <taxon>Lysobacterales</taxon>
        <taxon>Lysobacteraceae</taxon>
        <taxon>Lysobacter</taxon>
    </lineage>
</organism>
<dbReference type="InterPro" id="IPR014068">
    <property type="entry name" value="Azurin"/>
</dbReference>
<keyword evidence="2 5" id="KW-0479">Metal-binding</keyword>
<keyword evidence="8" id="KW-1185">Reference proteome</keyword>
<accession>A0A3D8VIJ8</accession>
<evidence type="ECO:0000259" key="6">
    <source>
        <dbReference type="Pfam" id="PF00127"/>
    </source>
</evidence>
<dbReference type="SUPFAM" id="SSF49503">
    <property type="entry name" value="Cupredoxins"/>
    <property type="match status" value="1"/>
</dbReference>
<name>A0A3D8VIJ8_9GAMM</name>
<reference evidence="7 8" key="1">
    <citation type="submission" date="2018-08" db="EMBL/GenBank/DDBJ databases">
        <title>Lysobacter soli KCTC 22011, whole genome shotgun sequence.</title>
        <authorList>
            <person name="Zhang X."/>
            <person name="Feng G."/>
            <person name="Zhu H."/>
        </authorList>
    </citation>
    <scope>NUCLEOTIDE SEQUENCE [LARGE SCALE GENOMIC DNA]</scope>
    <source>
        <strain evidence="7 8">KCTC 22011</strain>
    </source>
</reference>
<dbReference type="InterPro" id="IPR000923">
    <property type="entry name" value="BlueCu_1"/>
</dbReference>
<dbReference type="PANTHER" id="PTHR38439">
    <property type="entry name" value="AURACYANIN-B"/>
    <property type="match status" value="1"/>
</dbReference>
<dbReference type="GO" id="GO:0005507">
    <property type="term" value="F:copper ion binding"/>
    <property type="evidence" value="ECO:0007669"/>
    <property type="project" value="UniProtKB-UniRule"/>
</dbReference>
<dbReference type="InterPro" id="IPR050845">
    <property type="entry name" value="Cu-binding_ET"/>
</dbReference>
<comment type="subcellular location">
    <subcellularLocation>
        <location evidence="5">Periplasm</location>
    </subcellularLocation>
</comment>
<dbReference type="PROSITE" id="PS00196">
    <property type="entry name" value="COPPER_BLUE"/>
    <property type="match status" value="1"/>
</dbReference>
<dbReference type="EMBL" id="QTJR01000001">
    <property type="protein sequence ID" value="RDY69220.1"/>
    <property type="molecule type" value="Genomic_DNA"/>
</dbReference>
<sequence length="151" mass="15471">MKTALLLAGLALAGVSSHAFAADNCTVKIKANDAMQYDIKTATVSASCPAITIELTHTGKMPVAAMGHNVVVSQTVLYDAIARDGLKAGAAAGYVPKNDPRVIAATALIGGGQSTKTTFAGSRLKAGGDYAFYCSFPGHATLMRGKLIVVK</sequence>
<dbReference type="Proteomes" id="UP000256829">
    <property type="component" value="Unassembled WGS sequence"/>
</dbReference>
<dbReference type="PANTHER" id="PTHR38439:SF2">
    <property type="entry name" value="OUTER MEMBRANE PROTEIN H.8"/>
    <property type="match status" value="1"/>
</dbReference>
<keyword evidence="1 5" id="KW-0813">Transport</keyword>
<dbReference type="RefSeq" id="WP_115840442.1">
    <property type="nucleotide sequence ID" value="NZ_CP183976.1"/>
</dbReference>
<keyword evidence="3 5" id="KW-0249">Electron transport</keyword>
<evidence type="ECO:0000256" key="4">
    <source>
        <dbReference type="ARBA" id="ARBA00023008"/>
    </source>
</evidence>
<evidence type="ECO:0000256" key="3">
    <source>
        <dbReference type="ARBA" id="ARBA00022982"/>
    </source>
</evidence>
<feature type="signal peptide" evidence="5">
    <location>
        <begin position="1"/>
        <end position="21"/>
    </location>
</feature>
<evidence type="ECO:0000256" key="2">
    <source>
        <dbReference type="ARBA" id="ARBA00022723"/>
    </source>
</evidence>
<dbReference type="GO" id="GO:0009055">
    <property type="term" value="F:electron transfer activity"/>
    <property type="evidence" value="ECO:0007669"/>
    <property type="project" value="InterPro"/>
</dbReference>
<protein>
    <recommendedName>
        <fullName evidence="5">Azurin</fullName>
    </recommendedName>
</protein>
<dbReference type="InterPro" id="IPR008972">
    <property type="entry name" value="Cupredoxin"/>
</dbReference>
<feature type="chain" id="PRO_5017496106" description="Azurin" evidence="5">
    <location>
        <begin position="22"/>
        <end position="151"/>
    </location>
</feature>
<dbReference type="GO" id="GO:0042597">
    <property type="term" value="C:periplasmic space"/>
    <property type="evidence" value="ECO:0007669"/>
    <property type="project" value="UniProtKB-SubCell"/>
</dbReference>
<dbReference type="AlphaFoldDB" id="A0A3D8VIJ8"/>